<dbReference type="PANTHER" id="PTHR24421:SF63">
    <property type="entry name" value="SENSOR HISTIDINE KINASE DESK"/>
    <property type="match status" value="1"/>
</dbReference>
<reference evidence="7" key="1">
    <citation type="submission" date="2021-01" db="EMBL/GenBank/DDBJ databases">
        <title>Whole genome shotgun sequence of Planotetraspora thailandica NBRC 104271.</title>
        <authorList>
            <person name="Komaki H."/>
            <person name="Tamura T."/>
        </authorList>
    </citation>
    <scope>NUCLEOTIDE SEQUENCE</scope>
    <source>
        <strain evidence="7">NBRC 104271</strain>
    </source>
</reference>
<feature type="transmembrane region" description="Helical" evidence="5">
    <location>
        <begin position="84"/>
        <end position="111"/>
    </location>
</feature>
<keyword evidence="5" id="KW-1133">Transmembrane helix</keyword>
<dbReference type="Pfam" id="PF07730">
    <property type="entry name" value="HisKA_3"/>
    <property type="match status" value="1"/>
</dbReference>
<feature type="transmembrane region" description="Helical" evidence="5">
    <location>
        <begin position="148"/>
        <end position="166"/>
    </location>
</feature>
<dbReference type="RefSeq" id="WP_203942023.1">
    <property type="nucleotide sequence ID" value="NZ_BOOR01000002.1"/>
</dbReference>
<evidence type="ECO:0000256" key="5">
    <source>
        <dbReference type="SAM" id="Phobius"/>
    </source>
</evidence>
<dbReference type="GO" id="GO:0046983">
    <property type="term" value="F:protein dimerization activity"/>
    <property type="evidence" value="ECO:0007669"/>
    <property type="project" value="InterPro"/>
</dbReference>
<feature type="transmembrane region" description="Helical" evidence="5">
    <location>
        <begin position="50"/>
        <end position="72"/>
    </location>
</feature>
<keyword evidence="5" id="KW-0812">Transmembrane</keyword>
<evidence type="ECO:0000259" key="6">
    <source>
        <dbReference type="Pfam" id="PF07730"/>
    </source>
</evidence>
<feature type="transmembrane region" description="Helical" evidence="5">
    <location>
        <begin position="123"/>
        <end position="141"/>
    </location>
</feature>
<proteinExistence type="predicted"/>
<evidence type="ECO:0000313" key="7">
    <source>
        <dbReference type="EMBL" id="GII51700.1"/>
    </source>
</evidence>
<keyword evidence="2 7" id="KW-0418">Kinase</keyword>
<feature type="transmembrane region" description="Helical" evidence="5">
    <location>
        <begin position="20"/>
        <end position="38"/>
    </location>
</feature>
<protein>
    <submittedName>
        <fullName evidence="7">Two-component sensor histidine kinase</fullName>
    </submittedName>
</protein>
<keyword evidence="3" id="KW-0902">Two-component regulatory system</keyword>
<keyword evidence="8" id="KW-1185">Reference proteome</keyword>
<dbReference type="SUPFAM" id="SSF55874">
    <property type="entry name" value="ATPase domain of HSP90 chaperone/DNA topoisomerase II/histidine kinase"/>
    <property type="match status" value="1"/>
</dbReference>
<dbReference type="Proteomes" id="UP000605992">
    <property type="component" value="Unassembled WGS sequence"/>
</dbReference>
<evidence type="ECO:0000256" key="2">
    <source>
        <dbReference type="ARBA" id="ARBA00022777"/>
    </source>
</evidence>
<gene>
    <name evidence="7" type="ORF">Pth03_00890</name>
</gene>
<dbReference type="AlphaFoldDB" id="A0A8J3UVX3"/>
<dbReference type="EMBL" id="BOOR01000002">
    <property type="protein sequence ID" value="GII51700.1"/>
    <property type="molecule type" value="Genomic_DNA"/>
</dbReference>
<organism evidence="7 8">
    <name type="scientific">Planotetraspora thailandica</name>
    <dbReference type="NCBI Taxonomy" id="487172"/>
    <lineage>
        <taxon>Bacteria</taxon>
        <taxon>Bacillati</taxon>
        <taxon>Actinomycetota</taxon>
        <taxon>Actinomycetes</taxon>
        <taxon>Streptosporangiales</taxon>
        <taxon>Streptosporangiaceae</taxon>
        <taxon>Planotetraspora</taxon>
    </lineage>
</organism>
<keyword evidence="1" id="KW-0808">Transferase</keyword>
<dbReference type="GO" id="GO:0000155">
    <property type="term" value="F:phosphorelay sensor kinase activity"/>
    <property type="evidence" value="ECO:0007669"/>
    <property type="project" value="InterPro"/>
</dbReference>
<dbReference type="GO" id="GO:0016020">
    <property type="term" value="C:membrane"/>
    <property type="evidence" value="ECO:0007669"/>
    <property type="project" value="InterPro"/>
</dbReference>
<evidence type="ECO:0000313" key="8">
    <source>
        <dbReference type="Proteomes" id="UP000605992"/>
    </source>
</evidence>
<keyword evidence="5" id="KW-0472">Membrane</keyword>
<name>A0A8J3UVX3_9ACTN</name>
<sequence length="408" mass="43738">MGWFSSIFVFGTADARSSRWRRLIGIMFGFVYLFYPVLGIYDGRVTGSEAAVQIVALALFVGAYLATVLSAPDDHEERNRWTPPLLGVITVMALAYPLFFGGEWLALPIYVSIVYSMALPPRHALPGVGGMALIVLADGLITKTDGGTLTLLIVEIFTLGLLFMGVRNTRLLVFQVRQAQQEVARLAATEERLRIARDLHDLLGHSLSLIALKSELARRLAEQGSERVVREVADIEEVARQALAEVREAVSGYRKRCLSEEIDGARTALAAAGVELTVRTAGTPLPDALDGLFGWAVREGVTNVIRHARATRCEITVTYGKAGALLEIADNGVGGPYQPGSGMTGLTERVGAEGGSVEADPSPAGFRLRVVVPNRPAEPDRSGGEPTGGTDRVLGGLKGLSGRYAAER</sequence>
<accession>A0A8J3UVX3</accession>
<dbReference type="InterPro" id="IPR011712">
    <property type="entry name" value="Sig_transdc_His_kin_sub3_dim/P"/>
</dbReference>
<dbReference type="InterPro" id="IPR050482">
    <property type="entry name" value="Sensor_HK_TwoCompSys"/>
</dbReference>
<dbReference type="Gene3D" id="1.20.5.1930">
    <property type="match status" value="1"/>
</dbReference>
<evidence type="ECO:0000256" key="1">
    <source>
        <dbReference type="ARBA" id="ARBA00022679"/>
    </source>
</evidence>
<dbReference type="InterPro" id="IPR036890">
    <property type="entry name" value="HATPase_C_sf"/>
</dbReference>
<evidence type="ECO:0000256" key="4">
    <source>
        <dbReference type="SAM" id="MobiDB-lite"/>
    </source>
</evidence>
<evidence type="ECO:0000256" key="3">
    <source>
        <dbReference type="ARBA" id="ARBA00023012"/>
    </source>
</evidence>
<dbReference type="CDD" id="cd16917">
    <property type="entry name" value="HATPase_UhpB-NarQ-NarX-like"/>
    <property type="match status" value="1"/>
</dbReference>
<dbReference type="Gene3D" id="3.30.565.10">
    <property type="entry name" value="Histidine kinase-like ATPase, C-terminal domain"/>
    <property type="match status" value="1"/>
</dbReference>
<dbReference type="PANTHER" id="PTHR24421">
    <property type="entry name" value="NITRATE/NITRITE SENSOR PROTEIN NARX-RELATED"/>
    <property type="match status" value="1"/>
</dbReference>
<feature type="region of interest" description="Disordered" evidence="4">
    <location>
        <begin position="373"/>
        <end position="408"/>
    </location>
</feature>
<feature type="domain" description="Signal transduction histidine kinase subgroup 3 dimerisation and phosphoacceptor" evidence="6">
    <location>
        <begin position="191"/>
        <end position="255"/>
    </location>
</feature>
<comment type="caution">
    <text evidence="7">The sequence shown here is derived from an EMBL/GenBank/DDBJ whole genome shotgun (WGS) entry which is preliminary data.</text>
</comment>